<evidence type="ECO:0000313" key="3">
    <source>
        <dbReference type="Proteomes" id="UP001293254"/>
    </source>
</evidence>
<sequence length="101" mass="11374">MTSTNFLRSLTHTDNNHENPSDDGGSLNNQVTDEVGNEEMTVDEVKGIREEDEMEKVLTSFNIVEFMNLASRVLDIENVDSLDVLNTLKLIWEAMYGVGTH</sequence>
<accession>A0AAE1YRA6</accession>
<proteinExistence type="predicted"/>
<reference evidence="2" key="2">
    <citation type="journal article" date="2024" name="Plant">
        <title>Genomic evolution and insights into agronomic trait innovations of Sesamum species.</title>
        <authorList>
            <person name="Miao H."/>
            <person name="Wang L."/>
            <person name="Qu L."/>
            <person name="Liu H."/>
            <person name="Sun Y."/>
            <person name="Le M."/>
            <person name="Wang Q."/>
            <person name="Wei S."/>
            <person name="Zheng Y."/>
            <person name="Lin W."/>
            <person name="Duan Y."/>
            <person name="Cao H."/>
            <person name="Xiong S."/>
            <person name="Wang X."/>
            <person name="Wei L."/>
            <person name="Li C."/>
            <person name="Ma Q."/>
            <person name="Ju M."/>
            <person name="Zhao R."/>
            <person name="Li G."/>
            <person name="Mu C."/>
            <person name="Tian Q."/>
            <person name="Mei H."/>
            <person name="Zhang T."/>
            <person name="Gao T."/>
            <person name="Zhang H."/>
        </authorList>
    </citation>
    <scope>NUCLEOTIDE SEQUENCE</scope>
    <source>
        <strain evidence="2">3651</strain>
    </source>
</reference>
<reference evidence="2" key="1">
    <citation type="submission" date="2020-06" db="EMBL/GenBank/DDBJ databases">
        <authorList>
            <person name="Li T."/>
            <person name="Hu X."/>
            <person name="Zhang T."/>
            <person name="Song X."/>
            <person name="Zhang H."/>
            <person name="Dai N."/>
            <person name="Sheng W."/>
            <person name="Hou X."/>
            <person name="Wei L."/>
        </authorList>
    </citation>
    <scope>NUCLEOTIDE SEQUENCE</scope>
    <source>
        <strain evidence="2">3651</strain>
        <tissue evidence="2">Leaf</tissue>
    </source>
</reference>
<dbReference type="AlphaFoldDB" id="A0AAE1YRA6"/>
<comment type="caution">
    <text evidence="2">The sequence shown here is derived from an EMBL/GenBank/DDBJ whole genome shotgun (WGS) entry which is preliminary data.</text>
</comment>
<protein>
    <submittedName>
        <fullName evidence="2">Uncharacterized protein</fullName>
    </submittedName>
</protein>
<evidence type="ECO:0000256" key="1">
    <source>
        <dbReference type="SAM" id="MobiDB-lite"/>
    </source>
</evidence>
<gene>
    <name evidence="2" type="ORF">Salat_0670700</name>
</gene>
<dbReference type="Proteomes" id="UP001293254">
    <property type="component" value="Unassembled WGS sequence"/>
</dbReference>
<feature type="region of interest" description="Disordered" evidence="1">
    <location>
        <begin position="1"/>
        <end position="48"/>
    </location>
</feature>
<name>A0AAE1YRA6_9LAMI</name>
<keyword evidence="3" id="KW-1185">Reference proteome</keyword>
<dbReference type="EMBL" id="JACGWO010000002">
    <property type="protein sequence ID" value="KAK4435074.1"/>
    <property type="molecule type" value="Genomic_DNA"/>
</dbReference>
<organism evidence="2 3">
    <name type="scientific">Sesamum alatum</name>
    <dbReference type="NCBI Taxonomy" id="300844"/>
    <lineage>
        <taxon>Eukaryota</taxon>
        <taxon>Viridiplantae</taxon>
        <taxon>Streptophyta</taxon>
        <taxon>Embryophyta</taxon>
        <taxon>Tracheophyta</taxon>
        <taxon>Spermatophyta</taxon>
        <taxon>Magnoliopsida</taxon>
        <taxon>eudicotyledons</taxon>
        <taxon>Gunneridae</taxon>
        <taxon>Pentapetalae</taxon>
        <taxon>asterids</taxon>
        <taxon>lamiids</taxon>
        <taxon>Lamiales</taxon>
        <taxon>Pedaliaceae</taxon>
        <taxon>Sesamum</taxon>
    </lineage>
</organism>
<feature type="compositionally biased region" description="Polar residues" evidence="1">
    <location>
        <begin position="1"/>
        <end position="13"/>
    </location>
</feature>
<evidence type="ECO:0000313" key="2">
    <source>
        <dbReference type="EMBL" id="KAK4435074.1"/>
    </source>
</evidence>